<evidence type="ECO:0000256" key="1">
    <source>
        <dbReference type="SAM" id="Phobius"/>
    </source>
</evidence>
<keyword evidence="3" id="KW-1185">Reference proteome</keyword>
<reference evidence="3" key="1">
    <citation type="submission" date="2016-11" db="EMBL/GenBank/DDBJ databases">
        <authorList>
            <person name="Varghese N."/>
            <person name="Submissions S."/>
        </authorList>
    </citation>
    <scope>NUCLEOTIDE SEQUENCE [LARGE SCALE GENOMIC DNA]</scope>
    <source>
        <strain evidence="3">DSM 19514</strain>
    </source>
</reference>
<sequence>MYAANLLTTVIGALINLTGPGHYIKWGFIQMSLANLILIILMIVVLFLAIVIPFPHRSGGKR</sequence>
<keyword evidence="1" id="KW-0472">Membrane</keyword>
<keyword evidence="1" id="KW-1133">Transmembrane helix</keyword>
<dbReference type="EMBL" id="FQUL01000007">
    <property type="protein sequence ID" value="SHE48807.1"/>
    <property type="molecule type" value="Genomic_DNA"/>
</dbReference>
<dbReference type="RefSeq" id="WP_072788866.1">
    <property type="nucleotide sequence ID" value="NZ_FQUL01000007.1"/>
</dbReference>
<organism evidence="2 3">
    <name type="scientific">Ferrithrix thermotolerans DSM 19514</name>
    <dbReference type="NCBI Taxonomy" id="1121881"/>
    <lineage>
        <taxon>Bacteria</taxon>
        <taxon>Bacillati</taxon>
        <taxon>Actinomycetota</taxon>
        <taxon>Acidimicrobiia</taxon>
        <taxon>Acidimicrobiales</taxon>
        <taxon>Acidimicrobiaceae</taxon>
        <taxon>Ferrithrix</taxon>
    </lineage>
</organism>
<dbReference type="OrthoDB" id="4331765at2"/>
<keyword evidence="1" id="KW-0812">Transmembrane</keyword>
<evidence type="ECO:0000313" key="2">
    <source>
        <dbReference type="EMBL" id="SHE48807.1"/>
    </source>
</evidence>
<dbReference type="AlphaFoldDB" id="A0A1M4TWY4"/>
<accession>A0A1M4TWY4</accession>
<gene>
    <name evidence="2" type="ORF">SAMN02745225_00748</name>
</gene>
<name>A0A1M4TWY4_9ACTN</name>
<dbReference type="Proteomes" id="UP000184295">
    <property type="component" value="Unassembled WGS sequence"/>
</dbReference>
<dbReference type="STRING" id="1121881.SAMN02745225_00748"/>
<proteinExistence type="predicted"/>
<protein>
    <submittedName>
        <fullName evidence="2">Uncharacterized protein</fullName>
    </submittedName>
</protein>
<evidence type="ECO:0000313" key="3">
    <source>
        <dbReference type="Proteomes" id="UP000184295"/>
    </source>
</evidence>
<feature type="transmembrane region" description="Helical" evidence="1">
    <location>
        <begin position="33"/>
        <end position="54"/>
    </location>
</feature>